<sequence length="405" mass="47047">WKYSSGVWKREEDAQIKARIRREIAIREDALGCLTSALVEDVFKQLGLILLASSDFQFNREPMVLNFTNGTLDLNENSFTEKHRRELYQNIQFPYDFNSDAYCPNWDMFLESLEFDPDTMSRLQEWAGYCLLPMVKGTLQKSLFFIGEGANGKSVFLETLAAVLDNVSHLELSELFDRFKIAELEGKLANICTDVETSKVMDARFKKIVAGEPQSAERKFKEPFEFGPFAKILFSANDFIPTKDRTHGFYRRFDILRFNRIFKTEEQKPDLLQELKKEVPGIFNWALEGLERLSQQKWIMTKSAYMEDCHNEFRRATNPLQLFIEEECVVEGNATVDANELRSSYKQYCEDKGYKVLSDNKLGQELKRHGINKTRIRKEERRIILYEGIQLLSGPVHSVHGMSTV</sequence>
<dbReference type="PANTHER" id="PTHR35372:SF2">
    <property type="entry name" value="SF3 HELICASE DOMAIN-CONTAINING PROTEIN"/>
    <property type="match status" value="1"/>
</dbReference>
<reference evidence="6" key="1">
    <citation type="submission" date="2018-05" db="EMBL/GenBank/DDBJ databases">
        <authorList>
            <person name="Lanie J.A."/>
            <person name="Ng W.-L."/>
            <person name="Kazmierczak K.M."/>
            <person name="Andrzejewski T.M."/>
            <person name="Davidsen T.M."/>
            <person name="Wayne K.J."/>
            <person name="Tettelin H."/>
            <person name="Glass J.I."/>
            <person name="Rusch D."/>
            <person name="Podicherti R."/>
            <person name="Tsui H.-C.T."/>
            <person name="Winkler M.E."/>
        </authorList>
    </citation>
    <scope>NUCLEOTIDE SEQUENCE</scope>
</reference>
<keyword evidence="4" id="KW-0067">ATP-binding</keyword>
<name>A0A382HIP9_9ZZZZ</name>
<dbReference type="SUPFAM" id="SSF52540">
    <property type="entry name" value="P-loop containing nucleoside triphosphate hydrolases"/>
    <property type="match status" value="1"/>
</dbReference>
<dbReference type="EMBL" id="UINC01061208">
    <property type="protein sequence ID" value="SVB86543.1"/>
    <property type="molecule type" value="Genomic_DNA"/>
</dbReference>
<evidence type="ECO:0000313" key="6">
    <source>
        <dbReference type="EMBL" id="SVB86543.1"/>
    </source>
</evidence>
<dbReference type="Pfam" id="PF08706">
    <property type="entry name" value="D5_N"/>
    <property type="match status" value="1"/>
</dbReference>
<keyword evidence="2" id="KW-0378">Hydrolase</keyword>
<organism evidence="6">
    <name type="scientific">marine metagenome</name>
    <dbReference type="NCBI Taxonomy" id="408172"/>
    <lineage>
        <taxon>unclassified sequences</taxon>
        <taxon>metagenomes</taxon>
        <taxon>ecological metagenomes</taxon>
    </lineage>
</organism>
<dbReference type="GO" id="GO:0004386">
    <property type="term" value="F:helicase activity"/>
    <property type="evidence" value="ECO:0007669"/>
    <property type="project" value="UniProtKB-KW"/>
</dbReference>
<evidence type="ECO:0000259" key="5">
    <source>
        <dbReference type="PROSITE" id="PS51206"/>
    </source>
</evidence>
<dbReference type="InterPro" id="IPR045455">
    <property type="entry name" value="NrS-1_pol-like_helicase"/>
</dbReference>
<gene>
    <name evidence="6" type="ORF">METZ01_LOCUS239397</name>
</gene>
<evidence type="ECO:0000256" key="1">
    <source>
        <dbReference type="ARBA" id="ARBA00022741"/>
    </source>
</evidence>
<dbReference type="InterPro" id="IPR004968">
    <property type="entry name" value="DNA_primase/NTPase_C"/>
</dbReference>
<dbReference type="InterPro" id="IPR051620">
    <property type="entry name" value="ORF904-like_C"/>
</dbReference>
<feature type="domain" description="SF3 helicase" evidence="5">
    <location>
        <begin position="118"/>
        <end position="271"/>
    </location>
</feature>
<dbReference type="GO" id="GO:0005524">
    <property type="term" value="F:ATP binding"/>
    <property type="evidence" value="ECO:0007669"/>
    <property type="project" value="UniProtKB-KW"/>
</dbReference>
<keyword evidence="1" id="KW-0547">Nucleotide-binding</keyword>
<dbReference type="GO" id="GO:0016787">
    <property type="term" value="F:hydrolase activity"/>
    <property type="evidence" value="ECO:0007669"/>
    <property type="project" value="UniProtKB-KW"/>
</dbReference>
<dbReference type="InterPro" id="IPR006500">
    <property type="entry name" value="Helicase_put_C_phage/plasmid"/>
</dbReference>
<dbReference type="Pfam" id="PF19263">
    <property type="entry name" value="DUF5906"/>
    <property type="match status" value="1"/>
</dbReference>
<dbReference type="PROSITE" id="PS51206">
    <property type="entry name" value="SF3_HELICASE_1"/>
    <property type="match status" value="1"/>
</dbReference>
<dbReference type="InterPro" id="IPR014818">
    <property type="entry name" value="Phage/plasmid_primase_P4_C"/>
</dbReference>
<dbReference type="Gene3D" id="3.40.50.300">
    <property type="entry name" value="P-loop containing nucleotide triphosphate hydrolases"/>
    <property type="match status" value="1"/>
</dbReference>
<keyword evidence="3" id="KW-0347">Helicase</keyword>
<proteinExistence type="predicted"/>
<dbReference type="InterPro" id="IPR027417">
    <property type="entry name" value="P-loop_NTPase"/>
</dbReference>
<feature type="non-terminal residue" evidence="6">
    <location>
        <position position="1"/>
    </location>
</feature>
<dbReference type="AlphaFoldDB" id="A0A382HIP9"/>
<evidence type="ECO:0000256" key="3">
    <source>
        <dbReference type="ARBA" id="ARBA00022806"/>
    </source>
</evidence>
<dbReference type="NCBIfam" id="TIGR01613">
    <property type="entry name" value="primase_Cterm"/>
    <property type="match status" value="1"/>
</dbReference>
<accession>A0A382HIP9</accession>
<dbReference type="Pfam" id="PF03288">
    <property type="entry name" value="Pox_D5"/>
    <property type="match status" value="1"/>
</dbReference>
<protein>
    <recommendedName>
        <fullName evidence="5">SF3 helicase domain-containing protein</fullName>
    </recommendedName>
</protein>
<evidence type="ECO:0000256" key="4">
    <source>
        <dbReference type="ARBA" id="ARBA00022840"/>
    </source>
</evidence>
<evidence type="ECO:0000256" key="2">
    <source>
        <dbReference type="ARBA" id="ARBA00022801"/>
    </source>
</evidence>
<dbReference type="PANTHER" id="PTHR35372">
    <property type="entry name" value="ATP BINDING PROTEIN-RELATED"/>
    <property type="match status" value="1"/>
</dbReference>
<dbReference type="InterPro" id="IPR014015">
    <property type="entry name" value="Helicase_SF3_DNA-vir"/>
</dbReference>